<dbReference type="PANTHER" id="PTHR34354">
    <property type="entry name" value="NADPH-DEPENDENT 7-CYANO-7-DEAZAGUANINE REDUCTASE"/>
    <property type="match status" value="1"/>
</dbReference>
<comment type="pathway">
    <text evidence="5">tRNA modification; tRNA-queuosine biosynthesis.</text>
</comment>
<dbReference type="PANTHER" id="PTHR34354:SF1">
    <property type="entry name" value="NADPH-DEPENDENT 7-CYANO-7-DEAZAGUANINE REDUCTASE"/>
    <property type="match status" value="1"/>
</dbReference>
<dbReference type="KEGG" id="tnr:Thena_1759"/>
<evidence type="ECO:0000256" key="1">
    <source>
        <dbReference type="ARBA" id="ARBA00022490"/>
    </source>
</evidence>
<keyword evidence="7" id="KW-1185">Reference proteome</keyword>
<dbReference type="InterPro" id="IPR016856">
    <property type="entry name" value="QueF_type1"/>
</dbReference>
<dbReference type="GO" id="GO:0008616">
    <property type="term" value="P:tRNA queuosine(34) biosynthetic process"/>
    <property type="evidence" value="ECO:0007669"/>
    <property type="project" value="UniProtKB-UniRule"/>
</dbReference>
<protein>
    <recommendedName>
        <fullName evidence="5">NADPH-dependent 7-cyano-7-deazaguanine reductase</fullName>
        <ecNumber evidence="5">1.7.1.13</ecNumber>
    </recommendedName>
    <alternativeName>
        <fullName evidence="5">7-cyano-7-carbaguanine reductase</fullName>
    </alternativeName>
    <alternativeName>
        <fullName evidence="5">NADPH-dependent nitrile oxidoreductase</fullName>
    </alternativeName>
    <alternativeName>
        <fullName evidence="5">PreQ(0) reductase</fullName>
    </alternativeName>
</protein>
<comment type="similarity">
    <text evidence="5">Belongs to the GTP cyclohydrolase I family. QueF type 1 subfamily.</text>
</comment>
<dbReference type="GO" id="GO:0033739">
    <property type="term" value="F:preQ1 synthase activity"/>
    <property type="evidence" value="ECO:0007669"/>
    <property type="project" value="UniProtKB-UniRule"/>
</dbReference>
<keyword evidence="4 5" id="KW-0560">Oxidoreductase</keyword>
<dbReference type="OrthoDB" id="9795077at2"/>
<evidence type="ECO:0000313" key="7">
    <source>
        <dbReference type="Proteomes" id="UP000011765"/>
    </source>
</evidence>
<evidence type="ECO:0000256" key="4">
    <source>
        <dbReference type="ARBA" id="ARBA00023002"/>
    </source>
</evidence>
<dbReference type="AlphaFoldDB" id="M1E963"/>
<dbReference type="InterPro" id="IPR050084">
    <property type="entry name" value="NADPH_dep_7-cyano-7-deazaG_red"/>
</dbReference>
<dbReference type="SUPFAM" id="SSF55620">
    <property type="entry name" value="Tetrahydrobiopterin biosynthesis enzymes-like"/>
    <property type="match status" value="1"/>
</dbReference>
<keyword evidence="1 5" id="KW-0963">Cytoplasm</keyword>
<feature type="active site" description="Thioimide intermediate" evidence="5">
    <location>
        <position position="44"/>
    </location>
</feature>
<dbReference type="UniPathway" id="UPA00392"/>
<dbReference type="Gene3D" id="3.30.1130.10">
    <property type="match status" value="1"/>
</dbReference>
<proteinExistence type="inferred from homology"/>
<comment type="catalytic activity">
    <reaction evidence="5">
        <text>7-aminomethyl-7-carbaguanine + 2 NADP(+) = 7-cyano-7-carbaguanine + 2 NADPH + 3 H(+)</text>
        <dbReference type="Rhea" id="RHEA:13409"/>
        <dbReference type="ChEBI" id="CHEBI:15378"/>
        <dbReference type="ChEBI" id="CHEBI:45075"/>
        <dbReference type="ChEBI" id="CHEBI:57783"/>
        <dbReference type="ChEBI" id="CHEBI:58349"/>
        <dbReference type="ChEBI" id="CHEBI:58703"/>
        <dbReference type="EC" id="1.7.1.13"/>
    </reaction>
</comment>
<keyword evidence="3 5" id="KW-0521">NADP</keyword>
<organism evidence="6 7">
    <name type="scientific">Thermodesulfobium narugense DSM 14796</name>
    <dbReference type="NCBI Taxonomy" id="747365"/>
    <lineage>
        <taxon>Bacteria</taxon>
        <taxon>Pseudomonadati</taxon>
        <taxon>Thermodesulfobiota</taxon>
        <taxon>Thermodesulfobiia</taxon>
        <taxon>Thermodesulfobiales</taxon>
        <taxon>Thermodesulfobiaceae</taxon>
        <taxon>Thermodesulfobium</taxon>
    </lineage>
</organism>
<name>M1E963_9BACT</name>
<evidence type="ECO:0000256" key="5">
    <source>
        <dbReference type="HAMAP-Rule" id="MF_00818"/>
    </source>
</evidence>
<gene>
    <name evidence="5" type="primary">queF</name>
    <name evidence="6" type="ORF">Thena_1759</name>
</gene>
<dbReference type="EC" id="1.7.1.13" evidence="5"/>
<feature type="active site" description="Proton donor" evidence="5">
    <location>
        <position position="51"/>
    </location>
</feature>
<comment type="subcellular location">
    <subcellularLocation>
        <location evidence="5">Cytoplasm</location>
    </subcellularLocation>
</comment>
<evidence type="ECO:0000256" key="2">
    <source>
        <dbReference type="ARBA" id="ARBA00022785"/>
    </source>
</evidence>
<keyword evidence="2 5" id="KW-0671">Queuosine biosynthesis</keyword>
<dbReference type="Pfam" id="PF14489">
    <property type="entry name" value="QueF"/>
    <property type="match status" value="1"/>
</dbReference>
<accession>M1E963</accession>
<evidence type="ECO:0000313" key="6">
    <source>
        <dbReference type="EMBL" id="AEE15365.1"/>
    </source>
</evidence>
<feature type="binding site" evidence="5">
    <location>
        <begin position="86"/>
        <end position="87"/>
    </location>
    <ligand>
        <name>substrate</name>
    </ligand>
</feature>
<reference evidence="6 7" key="1">
    <citation type="submission" date="2011-04" db="EMBL/GenBank/DDBJ databases">
        <title>The complete genome of Thermodesulfobium narugense DSM 14796.</title>
        <authorList>
            <consortium name="US DOE Joint Genome Institute (JGI-PGF)"/>
            <person name="Lucas S."/>
            <person name="Han J."/>
            <person name="Lapidus A."/>
            <person name="Bruce D."/>
            <person name="Goodwin L."/>
            <person name="Pitluck S."/>
            <person name="Peters L."/>
            <person name="Kyrpides N."/>
            <person name="Mavromatis K."/>
            <person name="Pagani I."/>
            <person name="Ivanova N."/>
            <person name="Ovchinnikova G."/>
            <person name="Zhang X."/>
            <person name="Saunders L."/>
            <person name="Detter J.C."/>
            <person name="Tapia R."/>
            <person name="Han C."/>
            <person name="Land M."/>
            <person name="Hauser L."/>
            <person name="Markowitz V."/>
            <person name="Cheng J.-F."/>
            <person name="Hugenholtz P."/>
            <person name="Woyke T."/>
            <person name="Wu D."/>
            <person name="Spring S."/>
            <person name="Schroeder M."/>
            <person name="Brambilla E."/>
            <person name="Klenk H.-P."/>
            <person name="Eisen J.A."/>
        </authorList>
    </citation>
    <scope>NUCLEOTIDE SEQUENCE [LARGE SCALE GENOMIC DNA]</scope>
    <source>
        <strain evidence="6 7">DSM 14796</strain>
    </source>
</reference>
<dbReference type="EMBL" id="CP002690">
    <property type="protein sequence ID" value="AEE15365.1"/>
    <property type="molecule type" value="Genomic_DNA"/>
</dbReference>
<dbReference type="GO" id="GO:0005737">
    <property type="term" value="C:cytoplasm"/>
    <property type="evidence" value="ECO:0007669"/>
    <property type="project" value="UniProtKB-SubCell"/>
</dbReference>
<dbReference type="NCBIfam" id="TIGR03139">
    <property type="entry name" value="QueF-II"/>
    <property type="match status" value="1"/>
</dbReference>
<dbReference type="InterPro" id="IPR043133">
    <property type="entry name" value="GTP-CH-I_C/QueF"/>
</dbReference>
<dbReference type="RefSeq" id="WP_013757085.1">
    <property type="nucleotide sequence ID" value="NC_015499.1"/>
</dbReference>
<dbReference type="HOGENOM" id="CLU_102489_1_0_9"/>
<comment type="function">
    <text evidence="5">Catalyzes the NADPH-dependent reduction of 7-cyano-7-deazaguanine (preQ0) to 7-aminomethyl-7-deazaguanine (preQ1).</text>
</comment>
<dbReference type="eggNOG" id="COG0780">
    <property type="taxonomic scope" value="Bacteria"/>
</dbReference>
<feature type="binding site" evidence="5">
    <location>
        <begin position="67"/>
        <end position="69"/>
    </location>
    <ligand>
        <name>substrate</name>
    </ligand>
</feature>
<dbReference type="InterPro" id="IPR029500">
    <property type="entry name" value="QueF"/>
</dbReference>
<dbReference type="Proteomes" id="UP000011765">
    <property type="component" value="Chromosome"/>
</dbReference>
<evidence type="ECO:0000256" key="3">
    <source>
        <dbReference type="ARBA" id="ARBA00022857"/>
    </source>
</evidence>
<sequence length="127" mass="14562">MPEASGKTFEFKDESHIMTDFLEGFSFRAEEYIKIETKEFSAVCPFSGLPDIGRLIIEYFPDGGVCVELKSLKYYLTSFRNVGIYQEAVTKRIYEDLKRLLKTDRLKVTLIYNTRGGMDTLTSMGSL</sequence>
<dbReference type="STRING" id="747365.Thena_1759"/>
<dbReference type="HAMAP" id="MF_00818">
    <property type="entry name" value="QueF_type1"/>
    <property type="match status" value="1"/>
</dbReference>